<keyword evidence="3" id="KW-1185">Reference proteome</keyword>
<comment type="caution">
    <text evidence="2">The sequence shown here is derived from an EMBL/GenBank/DDBJ whole genome shotgun (WGS) entry which is preliminary data.</text>
</comment>
<evidence type="ECO:0000256" key="1">
    <source>
        <dbReference type="SAM" id="MobiDB-lite"/>
    </source>
</evidence>
<dbReference type="AlphaFoldDB" id="A0A5B7GXL9"/>
<protein>
    <submittedName>
        <fullName evidence="2">Uncharacterized protein</fullName>
    </submittedName>
</protein>
<accession>A0A5B7GXL9</accession>
<proteinExistence type="predicted"/>
<dbReference type="Proteomes" id="UP000324222">
    <property type="component" value="Unassembled WGS sequence"/>
</dbReference>
<reference evidence="2 3" key="1">
    <citation type="submission" date="2019-05" db="EMBL/GenBank/DDBJ databases">
        <title>Another draft genome of Portunus trituberculatus and its Hox gene families provides insights of decapod evolution.</title>
        <authorList>
            <person name="Jeong J.-H."/>
            <person name="Song I."/>
            <person name="Kim S."/>
            <person name="Choi T."/>
            <person name="Kim D."/>
            <person name="Ryu S."/>
            <person name="Kim W."/>
        </authorList>
    </citation>
    <scope>NUCLEOTIDE SEQUENCE [LARGE SCALE GENOMIC DNA]</scope>
    <source>
        <tissue evidence="2">Muscle</tissue>
    </source>
</reference>
<organism evidence="2 3">
    <name type="scientific">Portunus trituberculatus</name>
    <name type="common">Swimming crab</name>
    <name type="synonym">Neptunus trituberculatus</name>
    <dbReference type="NCBI Taxonomy" id="210409"/>
    <lineage>
        <taxon>Eukaryota</taxon>
        <taxon>Metazoa</taxon>
        <taxon>Ecdysozoa</taxon>
        <taxon>Arthropoda</taxon>
        <taxon>Crustacea</taxon>
        <taxon>Multicrustacea</taxon>
        <taxon>Malacostraca</taxon>
        <taxon>Eumalacostraca</taxon>
        <taxon>Eucarida</taxon>
        <taxon>Decapoda</taxon>
        <taxon>Pleocyemata</taxon>
        <taxon>Brachyura</taxon>
        <taxon>Eubrachyura</taxon>
        <taxon>Portunoidea</taxon>
        <taxon>Portunidae</taxon>
        <taxon>Portuninae</taxon>
        <taxon>Portunus</taxon>
    </lineage>
</organism>
<name>A0A5B7GXL9_PORTR</name>
<evidence type="ECO:0000313" key="3">
    <source>
        <dbReference type="Proteomes" id="UP000324222"/>
    </source>
</evidence>
<dbReference type="EMBL" id="VSRR010019381">
    <property type="protein sequence ID" value="MPC62175.1"/>
    <property type="molecule type" value="Genomic_DNA"/>
</dbReference>
<sequence length="207" mass="22569">MVRYVRAGRPHGPDSDTSGSRDTGLALPPDTGASQLAGCGRPPIHYLGSPVDHSSTETVLTMEESKWSLRSKLTILSANVHGLRSNIGPEVTTNGSGGTGLDELVEELPCTSERAYKFGPYREADYISFFTHVRGETLDPVITDGNEGTVKCYQLGTVESSDHYAALAQVHCFGYRCRLAAEGKYSAWLHYKRNPLPLEQRPTPDSI</sequence>
<gene>
    <name evidence="2" type="ORF">E2C01_056259</name>
</gene>
<feature type="region of interest" description="Disordered" evidence="1">
    <location>
        <begin position="1"/>
        <end position="34"/>
    </location>
</feature>
<evidence type="ECO:0000313" key="2">
    <source>
        <dbReference type="EMBL" id="MPC62175.1"/>
    </source>
</evidence>